<reference evidence="1 2" key="1">
    <citation type="submission" date="2014-09" db="EMBL/GenBank/DDBJ databases">
        <title>Draft genome sequence of Streptomyces natalensis ATCC 27448, producer of the antifungal pimaricin.</title>
        <authorList>
            <person name="Mendes M.V."/>
            <person name="Beites T."/>
            <person name="Pires S."/>
            <person name="Santos C.L."/>
            <person name="Moradas-Ferreira P."/>
        </authorList>
    </citation>
    <scope>NUCLEOTIDE SEQUENCE [LARGE SCALE GENOMIC DNA]</scope>
    <source>
        <strain evidence="1 2">ATCC 27448</strain>
    </source>
</reference>
<sequence>MRNGFTSEINASEISDSELDGISGGLASGSLEIAGHGGSVNVGDVAGTAQALAAETPASQLAQLVTVHTFGI</sequence>
<accession>A0A0D7CF02</accession>
<dbReference type="PATRIC" id="fig|1240678.4.peg.6532"/>
<organism evidence="1 2">
    <name type="scientific">Streptomyces natalensis ATCC 27448</name>
    <dbReference type="NCBI Taxonomy" id="1240678"/>
    <lineage>
        <taxon>Bacteria</taxon>
        <taxon>Bacillati</taxon>
        <taxon>Actinomycetota</taxon>
        <taxon>Actinomycetes</taxon>
        <taxon>Kitasatosporales</taxon>
        <taxon>Streptomycetaceae</taxon>
        <taxon>Streptomyces</taxon>
    </lineage>
</organism>
<proteinExistence type="predicted"/>
<dbReference type="Proteomes" id="UP000032458">
    <property type="component" value="Unassembled WGS sequence"/>
</dbReference>
<evidence type="ECO:0000313" key="1">
    <source>
        <dbReference type="EMBL" id="KIZ14809.1"/>
    </source>
</evidence>
<dbReference type="EMBL" id="JRKI01000045">
    <property type="protein sequence ID" value="KIZ14809.1"/>
    <property type="molecule type" value="Genomic_DNA"/>
</dbReference>
<evidence type="ECO:0000313" key="2">
    <source>
        <dbReference type="Proteomes" id="UP000032458"/>
    </source>
</evidence>
<evidence type="ECO:0008006" key="3">
    <source>
        <dbReference type="Google" id="ProtNLM"/>
    </source>
</evidence>
<dbReference type="AlphaFoldDB" id="A0A0D7CF02"/>
<protein>
    <recommendedName>
        <fullName evidence="3">Type A2 lantipeptide</fullName>
    </recommendedName>
</protein>
<gene>
    <name evidence="1" type="ORF">SNA_30510</name>
</gene>
<dbReference type="RefSeq" id="WP_030073106.1">
    <property type="nucleotide sequence ID" value="NZ_JRKI01000045.1"/>
</dbReference>
<comment type="caution">
    <text evidence="1">The sequence shown here is derived from an EMBL/GenBank/DDBJ whole genome shotgun (WGS) entry which is preliminary data.</text>
</comment>
<name>A0A0D7CF02_9ACTN</name>
<keyword evidence="2" id="KW-1185">Reference proteome</keyword>